<dbReference type="EMBL" id="GBRH01241552">
    <property type="protein sequence ID" value="JAD56343.1"/>
    <property type="molecule type" value="Transcribed_RNA"/>
</dbReference>
<name>A0A0A9B2G8_ARUDO</name>
<reference evidence="1" key="2">
    <citation type="journal article" date="2015" name="Data Brief">
        <title>Shoot transcriptome of the giant reed, Arundo donax.</title>
        <authorList>
            <person name="Barrero R.A."/>
            <person name="Guerrero F.D."/>
            <person name="Moolhuijzen P."/>
            <person name="Goolsby J.A."/>
            <person name="Tidwell J."/>
            <person name="Bellgard S.E."/>
            <person name="Bellgard M.I."/>
        </authorList>
    </citation>
    <scope>NUCLEOTIDE SEQUENCE</scope>
    <source>
        <tissue evidence="1">Shoot tissue taken approximately 20 cm above the soil surface</tissue>
    </source>
</reference>
<sequence>MSLRSTSRRHTYLLLCPRRLTTPFCKKSVSMLKVGPDLVEVSRSYVMPLLDHGCLMQ</sequence>
<reference evidence="1" key="1">
    <citation type="submission" date="2014-09" db="EMBL/GenBank/DDBJ databases">
        <authorList>
            <person name="Magalhaes I.L.F."/>
            <person name="Oliveira U."/>
            <person name="Santos F.R."/>
            <person name="Vidigal T.H.D.A."/>
            <person name="Brescovit A.D."/>
            <person name="Santos A.J."/>
        </authorList>
    </citation>
    <scope>NUCLEOTIDE SEQUENCE</scope>
    <source>
        <tissue evidence="1">Shoot tissue taken approximately 20 cm above the soil surface</tissue>
    </source>
</reference>
<dbReference type="AlphaFoldDB" id="A0A0A9B2G8"/>
<protein>
    <submittedName>
        <fullName evidence="1">Uncharacterized protein</fullName>
    </submittedName>
</protein>
<proteinExistence type="predicted"/>
<evidence type="ECO:0000313" key="1">
    <source>
        <dbReference type="EMBL" id="JAD56343.1"/>
    </source>
</evidence>
<accession>A0A0A9B2G8</accession>
<organism evidence="1">
    <name type="scientific">Arundo donax</name>
    <name type="common">Giant reed</name>
    <name type="synonym">Donax arundinaceus</name>
    <dbReference type="NCBI Taxonomy" id="35708"/>
    <lineage>
        <taxon>Eukaryota</taxon>
        <taxon>Viridiplantae</taxon>
        <taxon>Streptophyta</taxon>
        <taxon>Embryophyta</taxon>
        <taxon>Tracheophyta</taxon>
        <taxon>Spermatophyta</taxon>
        <taxon>Magnoliopsida</taxon>
        <taxon>Liliopsida</taxon>
        <taxon>Poales</taxon>
        <taxon>Poaceae</taxon>
        <taxon>PACMAD clade</taxon>
        <taxon>Arundinoideae</taxon>
        <taxon>Arundineae</taxon>
        <taxon>Arundo</taxon>
    </lineage>
</organism>